<keyword evidence="2" id="KW-1185">Reference proteome</keyword>
<accession>A0A8J2VT85</accession>
<organism evidence="1 2">
    <name type="scientific">Danaus chrysippus</name>
    <name type="common">African queen</name>
    <dbReference type="NCBI Taxonomy" id="151541"/>
    <lineage>
        <taxon>Eukaryota</taxon>
        <taxon>Metazoa</taxon>
        <taxon>Ecdysozoa</taxon>
        <taxon>Arthropoda</taxon>
        <taxon>Hexapoda</taxon>
        <taxon>Insecta</taxon>
        <taxon>Pterygota</taxon>
        <taxon>Neoptera</taxon>
        <taxon>Endopterygota</taxon>
        <taxon>Lepidoptera</taxon>
        <taxon>Glossata</taxon>
        <taxon>Ditrysia</taxon>
        <taxon>Papilionoidea</taxon>
        <taxon>Nymphalidae</taxon>
        <taxon>Danainae</taxon>
        <taxon>Danaini</taxon>
        <taxon>Danaina</taxon>
        <taxon>Danaus</taxon>
        <taxon>Anosia</taxon>
    </lineage>
</organism>
<evidence type="ECO:0000313" key="2">
    <source>
        <dbReference type="Proteomes" id="UP000789524"/>
    </source>
</evidence>
<reference evidence="1" key="1">
    <citation type="submission" date="2021-09" db="EMBL/GenBank/DDBJ databases">
        <authorList>
            <person name="Martin H S."/>
        </authorList>
    </citation>
    <scope>NUCLEOTIDE SEQUENCE</scope>
</reference>
<dbReference type="AlphaFoldDB" id="A0A8J2VT85"/>
<dbReference type="EMBL" id="CAKASE010000059">
    <property type="protein sequence ID" value="CAG9567938.1"/>
    <property type="molecule type" value="Genomic_DNA"/>
</dbReference>
<evidence type="ECO:0000313" key="1">
    <source>
        <dbReference type="EMBL" id="CAG9567938.1"/>
    </source>
</evidence>
<proteinExistence type="predicted"/>
<gene>
    <name evidence="1" type="ORF">DCHRY22_LOCUS8007</name>
</gene>
<dbReference type="Proteomes" id="UP000789524">
    <property type="component" value="Unassembled WGS sequence"/>
</dbReference>
<comment type="caution">
    <text evidence="1">The sequence shown here is derived from an EMBL/GenBank/DDBJ whole genome shotgun (WGS) entry which is preliminary data.</text>
</comment>
<sequence>MPTIAQKLCQDIVVPGLKLDENVKGMASGKLLSSSIRHSVKSTISQRSGSLDRAKLLKYEPPNINNSKLRGNKSGVTVTKKNITNTSVNTLVSGPLKCDNNCVTSLRKRNNQGNCKCMDGKKKVNTKETQTLLKVNYSLSDKACFQCIEQVSCGTQILDNKSNVMKQIGINVNSLKPPTRVKEYDEDIYHSDQNSDRCTFKSQDRSRFSSNTSCKPNLRYISAKRWAVTNFPTRGPDF</sequence>
<protein>
    <submittedName>
        <fullName evidence="1">(African queen) hypothetical protein</fullName>
    </submittedName>
</protein>
<dbReference type="OrthoDB" id="6991852at2759"/>
<name>A0A8J2VT85_9NEOP</name>